<comment type="caution">
    <text evidence="2">The sequence shown here is derived from an EMBL/GenBank/DDBJ whole genome shotgun (WGS) entry which is preliminary data.</text>
</comment>
<dbReference type="RefSeq" id="WP_135153166.1">
    <property type="nucleotide sequence ID" value="NZ_SOMN01000025.1"/>
</dbReference>
<protein>
    <recommendedName>
        <fullName evidence="4">DUF3221 domain-containing protein</fullName>
    </recommendedName>
</protein>
<dbReference type="PROSITE" id="PS51257">
    <property type="entry name" value="PROKAR_LIPOPROTEIN"/>
    <property type="match status" value="1"/>
</dbReference>
<feature type="signal peptide" evidence="1">
    <location>
        <begin position="1"/>
        <end position="20"/>
    </location>
</feature>
<dbReference type="AlphaFoldDB" id="A0A4Y8LSN6"/>
<evidence type="ECO:0000256" key="1">
    <source>
        <dbReference type="SAM" id="SignalP"/>
    </source>
</evidence>
<evidence type="ECO:0008006" key="4">
    <source>
        <dbReference type="Google" id="ProtNLM"/>
    </source>
</evidence>
<dbReference type="OrthoDB" id="2651269at2"/>
<sequence length="268" mass="29560">MNRYISLFCIPLMLASLLIAGCGARPEAGTSGNDDHTIQPKLQEEIPAGTTNPLTAPGQVRAFLESKDIPHGDIYLQDGLLYINVVGLTEEIEHIIAEKYAAGTYQTVDVTYTLKELEAAQQQLFDQKLYQKLNMYSSGIDVIKNKLTISMPDTSEAEAKPEIEKLIDPDMISYDIQPLSAKPDVVGTIVEVDTTGNRILILADGEEEPSYYFSFSEHSELFDEAGEPIVYGDLKEKQKVRLWFGGAVATSLPAQAMARRLEIVSQGK</sequence>
<gene>
    <name evidence="2" type="ORF">E2980_15845</name>
</gene>
<name>A0A4Y8LSN6_9BACL</name>
<dbReference type="InterPro" id="IPR021598">
    <property type="entry name" value="DUF3221"/>
</dbReference>
<dbReference type="Pfam" id="PF11518">
    <property type="entry name" value="DUF3221"/>
    <property type="match status" value="1"/>
</dbReference>
<proteinExistence type="predicted"/>
<keyword evidence="1" id="KW-0732">Signal</keyword>
<evidence type="ECO:0000313" key="2">
    <source>
        <dbReference type="EMBL" id="TFE24523.1"/>
    </source>
</evidence>
<dbReference type="Proteomes" id="UP000297900">
    <property type="component" value="Unassembled WGS sequence"/>
</dbReference>
<dbReference type="EMBL" id="SOMN01000025">
    <property type="protein sequence ID" value="TFE24523.1"/>
    <property type="molecule type" value="Genomic_DNA"/>
</dbReference>
<reference evidence="2 3" key="1">
    <citation type="submission" date="2019-03" db="EMBL/GenBank/DDBJ databases">
        <title>Cohnella endophytica sp. nov., a novel endophytic bacterium isolated from bark of Sonneratia apetala.</title>
        <authorList>
            <person name="Tuo L."/>
        </authorList>
    </citation>
    <scope>NUCLEOTIDE SEQUENCE [LARGE SCALE GENOMIC DNA]</scope>
    <source>
        <strain evidence="2 3">CCTCC AB 208254</strain>
    </source>
</reference>
<feature type="chain" id="PRO_5039542242" description="DUF3221 domain-containing protein" evidence="1">
    <location>
        <begin position="21"/>
        <end position="268"/>
    </location>
</feature>
<accession>A0A4Y8LSN6</accession>
<organism evidence="2 3">
    <name type="scientific">Cohnella luojiensis</name>
    <dbReference type="NCBI Taxonomy" id="652876"/>
    <lineage>
        <taxon>Bacteria</taxon>
        <taxon>Bacillati</taxon>
        <taxon>Bacillota</taxon>
        <taxon>Bacilli</taxon>
        <taxon>Bacillales</taxon>
        <taxon>Paenibacillaceae</taxon>
        <taxon>Cohnella</taxon>
    </lineage>
</organism>
<keyword evidence="3" id="KW-1185">Reference proteome</keyword>
<evidence type="ECO:0000313" key="3">
    <source>
        <dbReference type="Proteomes" id="UP000297900"/>
    </source>
</evidence>